<reference evidence="3" key="2">
    <citation type="journal article" date="2018" name="DNA Res.">
        <title>Comparative genome and transcriptome analyses reveal adaptations to opportunistic infections in woody plant degrading pathogens of Botryosphaeriaceae.</title>
        <authorList>
            <person name="Yan J.Y."/>
            <person name="Zhao W.S."/>
            <person name="Chen Z."/>
            <person name="Xing Q.K."/>
            <person name="Zhang W."/>
            <person name="Chethana K.W.T."/>
            <person name="Xue M.F."/>
            <person name="Xu J.P."/>
            <person name="Phillips A.J.L."/>
            <person name="Wang Y."/>
            <person name="Liu J.H."/>
            <person name="Liu M."/>
            <person name="Zhou Y."/>
            <person name="Jayawardena R.S."/>
            <person name="Manawasinghe I.S."/>
            <person name="Huang J.B."/>
            <person name="Qiao G.H."/>
            <person name="Fu C.Y."/>
            <person name="Guo F.F."/>
            <person name="Dissanayake A.J."/>
            <person name="Peng Y.L."/>
            <person name="Hyde K.D."/>
            <person name="Li X.H."/>
        </authorList>
    </citation>
    <scope>NUCLEOTIDE SEQUENCE</scope>
    <source>
        <strain evidence="3">CSS-01s</strain>
    </source>
</reference>
<dbReference type="EMBL" id="MDYX01000040">
    <property type="protein sequence ID" value="KAF9630363.1"/>
    <property type="molecule type" value="Genomic_DNA"/>
</dbReference>
<dbReference type="Proteomes" id="UP000627934">
    <property type="component" value="Unassembled WGS sequence"/>
</dbReference>
<evidence type="ECO:0000256" key="1">
    <source>
        <dbReference type="SAM" id="MobiDB-lite"/>
    </source>
</evidence>
<dbReference type="AlphaFoldDB" id="A0A8H7IR02"/>
<feature type="domain" description="DUF7730" evidence="2">
    <location>
        <begin position="53"/>
        <end position="235"/>
    </location>
</feature>
<feature type="region of interest" description="Disordered" evidence="1">
    <location>
        <begin position="11"/>
        <end position="54"/>
    </location>
</feature>
<proteinExistence type="predicted"/>
<evidence type="ECO:0000259" key="2">
    <source>
        <dbReference type="Pfam" id="PF24864"/>
    </source>
</evidence>
<name>A0A8H7IR02_9PEZI</name>
<accession>A0A8H7IR02</accession>
<gene>
    <name evidence="3" type="ORF">BFW01_g925</name>
</gene>
<evidence type="ECO:0000313" key="3">
    <source>
        <dbReference type="EMBL" id="KAF9630363.1"/>
    </source>
</evidence>
<dbReference type="Pfam" id="PF24864">
    <property type="entry name" value="DUF7730"/>
    <property type="match status" value="1"/>
</dbReference>
<reference evidence="3" key="1">
    <citation type="submission" date="2016-08" db="EMBL/GenBank/DDBJ databases">
        <authorList>
            <person name="Yan J."/>
        </authorList>
    </citation>
    <scope>NUCLEOTIDE SEQUENCE</scope>
    <source>
        <strain evidence="3">CSS-01s</strain>
    </source>
</reference>
<organism evidence="3 4">
    <name type="scientific">Lasiodiplodia theobromae</name>
    <dbReference type="NCBI Taxonomy" id="45133"/>
    <lineage>
        <taxon>Eukaryota</taxon>
        <taxon>Fungi</taxon>
        <taxon>Dikarya</taxon>
        <taxon>Ascomycota</taxon>
        <taxon>Pezizomycotina</taxon>
        <taxon>Dothideomycetes</taxon>
        <taxon>Dothideomycetes incertae sedis</taxon>
        <taxon>Botryosphaeriales</taxon>
        <taxon>Botryosphaeriaceae</taxon>
        <taxon>Lasiodiplodia</taxon>
    </lineage>
</organism>
<protein>
    <recommendedName>
        <fullName evidence="2">DUF7730 domain-containing protein</fullName>
    </recommendedName>
</protein>
<dbReference type="PANTHER" id="PTHR38790">
    <property type="entry name" value="2EXR DOMAIN-CONTAINING PROTEIN-RELATED"/>
    <property type="match status" value="1"/>
</dbReference>
<sequence length="430" mass="48402">MHPRLEGWLQKWLKQKKKEEDDSPPPCEAIPKLSSPRPRPITPTPDNGLTAQPQTQSRFFGRLPLELRQLVYTHLFGNRVVHVELGYQYPRKSGGIGHAGWGTPGLDGCINYRNDESNGKRWVWQSSGCCRDPECCWWEDGCIVGRGTKCSSSGGGGQVRDCTIDASWLLVCRQGYLESVDILYSTNTFHLGELSALLPRTGLRKNDKPPNQITLLRANLLPHRFAHISRLHVRAYSPHDPPHPSFARLCRTVLLLPALRELRLAVQVRNPRWKAGGPAPDGQVLPALDDAAWLGVVDEMVAERRLRFVEFVVGETWWEGFDRRGGEVVQGDGGGEYRRFWRVVEEENGMEGGLGYWVAGMPDYCMSTMRMRWWSCGTNKLIDVAILYLHVYVGTEVPLVMVVAVPATPMHTKVSTFKSLQSSSTAEFQL</sequence>
<comment type="caution">
    <text evidence="3">The sequence shown here is derived from an EMBL/GenBank/DDBJ whole genome shotgun (WGS) entry which is preliminary data.</text>
</comment>
<dbReference type="InterPro" id="IPR056632">
    <property type="entry name" value="DUF7730"/>
</dbReference>
<evidence type="ECO:0000313" key="4">
    <source>
        <dbReference type="Proteomes" id="UP000627934"/>
    </source>
</evidence>